<gene>
    <name evidence="1" type="ORF">LTS18_012448</name>
</gene>
<sequence>TPLSPTVGAVVGGGEGMTPGTTRNTATTISTRVGDGVVVERERGVDDQSLGKRSRGDERDENVKVENGMVHEGEKDDRPDVQKEEALKANGTHLAEEEARAAKRQRMDGDAAAAASSAELTQAKQNGASAAEDEGSEEGEVEE</sequence>
<evidence type="ECO:0000313" key="2">
    <source>
        <dbReference type="Proteomes" id="UP001186974"/>
    </source>
</evidence>
<protein>
    <submittedName>
        <fullName evidence="1">Uncharacterized protein</fullName>
    </submittedName>
</protein>
<name>A0ACC3CXL8_9PEZI</name>
<organism evidence="1 2">
    <name type="scientific">Coniosporium uncinatum</name>
    <dbReference type="NCBI Taxonomy" id="93489"/>
    <lineage>
        <taxon>Eukaryota</taxon>
        <taxon>Fungi</taxon>
        <taxon>Dikarya</taxon>
        <taxon>Ascomycota</taxon>
        <taxon>Pezizomycotina</taxon>
        <taxon>Dothideomycetes</taxon>
        <taxon>Dothideomycetes incertae sedis</taxon>
        <taxon>Coniosporium</taxon>
    </lineage>
</organism>
<keyword evidence="2" id="KW-1185">Reference proteome</keyword>
<dbReference type="Proteomes" id="UP001186974">
    <property type="component" value="Unassembled WGS sequence"/>
</dbReference>
<accession>A0ACC3CXL8</accession>
<dbReference type="EMBL" id="JAWDJW010010062">
    <property type="protein sequence ID" value="KAK3051315.1"/>
    <property type="molecule type" value="Genomic_DNA"/>
</dbReference>
<feature type="non-terminal residue" evidence="1">
    <location>
        <position position="1"/>
    </location>
</feature>
<proteinExistence type="predicted"/>
<evidence type="ECO:0000313" key="1">
    <source>
        <dbReference type="EMBL" id="KAK3051315.1"/>
    </source>
</evidence>
<reference evidence="1" key="1">
    <citation type="submission" date="2024-09" db="EMBL/GenBank/DDBJ databases">
        <title>Black Yeasts Isolated from many extreme environments.</title>
        <authorList>
            <person name="Coleine C."/>
            <person name="Stajich J.E."/>
            <person name="Selbmann L."/>
        </authorList>
    </citation>
    <scope>NUCLEOTIDE SEQUENCE</scope>
    <source>
        <strain evidence="1">CCFEE 5737</strain>
    </source>
</reference>
<comment type="caution">
    <text evidence="1">The sequence shown here is derived from an EMBL/GenBank/DDBJ whole genome shotgun (WGS) entry which is preliminary data.</text>
</comment>